<proteinExistence type="predicted"/>
<dbReference type="EMBL" id="REGN01011116">
    <property type="protein sequence ID" value="RMZ97898.1"/>
    <property type="molecule type" value="Genomic_DNA"/>
</dbReference>
<accession>A0A3M7PFU4</accession>
<comment type="caution">
    <text evidence="1">The sequence shown here is derived from an EMBL/GenBank/DDBJ whole genome shotgun (WGS) entry which is preliminary data.</text>
</comment>
<sequence>MKKSVSSIRSFTLSLRTPFKVSPPEKIGVSLSKTIEKYFILNYLALVDAFPHMRKLKSKIFAN</sequence>
<name>A0A3M7PFU4_BRAPC</name>
<keyword evidence="2" id="KW-1185">Reference proteome</keyword>
<dbReference type="Proteomes" id="UP000276133">
    <property type="component" value="Unassembled WGS sequence"/>
</dbReference>
<evidence type="ECO:0000313" key="2">
    <source>
        <dbReference type="Proteomes" id="UP000276133"/>
    </source>
</evidence>
<dbReference type="AlphaFoldDB" id="A0A3M7PFU4"/>
<evidence type="ECO:0000313" key="1">
    <source>
        <dbReference type="EMBL" id="RMZ97898.1"/>
    </source>
</evidence>
<protein>
    <submittedName>
        <fullName evidence="1">Uncharacterized protein</fullName>
    </submittedName>
</protein>
<reference evidence="1 2" key="1">
    <citation type="journal article" date="2018" name="Sci. Rep.">
        <title>Genomic signatures of local adaptation to the degree of environmental predictability in rotifers.</title>
        <authorList>
            <person name="Franch-Gras L."/>
            <person name="Hahn C."/>
            <person name="Garcia-Roger E.M."/>
            <person name="Carmona M.J."/>
            <person name="Serra M."/>
            <person name="Gomez A."/>
        </authorList>
    </citation>
    <scope>NUCLEOTIDE SEQUENCE [LARGE SCALE GENOMIC DNA]</scope>
    <source>
        <strain evidence="1">HYR1</strain>
    </source>
</reference>
<organism evidence="1 2">
    <name type="scientific">Brachionus plicatilis</name>
    <name type="common">Marine rotifer</name>
    <name type="synonym">Brachionus muelleri</name>
    <dbReference type="NCBI Taxonomy" id="10195"/>
    <lineage>
        <taxon>Eukaryota</taxon>
        <taxon>Metazoa</taxon>
        <taxon>Spiralia</taxon>
        <taxon>Gnathifera</taxon>
        <taxon>Rotifera</taxon>
        <taxon>Eurotatoria</taxon>
        <taxon>Monogononta</taxon>
        <taxon>Pseudotrocha</taxon>
        <taxon>Ploima</taxon>
        <taxon>Brachionidae</taxon>
        <taxon>Brachionus</taxon>
    </lineage>
</organism>
<gene>
    <name evidence="1" type="ORF">BpHYR1_003606</name>
</gene>